<dbReference type="PANTHER" id="PTHR30221">
    <property type="entry name" value="SMALL-CONDUCTANCE MECHANOSENSITIVE CHANNEL"/>
    <property type="match status" value="1"/>
</dbReference>
<name>A0A0C5WQY8_9GAMM</name>
<dbReference type="SUPFAM" id="SSF50182">
    <property type="entry name" value="Sm-like ribonucleoproteins"/>
    <property type="match status" value="1"/>
</dbReference>
<feature type="transmembrane region" description="Helical" evidence="7">
    <location>
        <begin position="117"/>
        <end position="135"/>
    </location>
</feature>
<sequence>MSESSVTDTVADTVTGVADTVVDTIKDNELTTGVLNAGTWVADNQELLIQYGVNILSALVILFIGNIITKSIANGVAKMLRRKDMDEAVVEFLHSLVRYLLFVIVLIAALGRVGVQTASVVAVIGAAGLAVGLALQGSLSNFAAGVLIVAFRPFKSGDFVEIGGVSGSVESIQVFSTILNTPDNKMVVVPNASVIGGPITNYSRHKTRRIDYVIGVSYKSDLQKTKAVLQRVVAAEERVLKDPEPTIGVVALADSSVNFVVRPWVNTSEYWAVYFDLLQAIKEELDKEGIEIPFPQMDVHLNKMLDK</sequence>
<evidence type="ECO:0000313" key="12">
    <source>
        <dbReference type="Proteomes" id="UP000032303"/>
    </source>
</evidence>
<reference evidence="11 12" key="1">
    <citation type="submission" date="2013-05" db="EMBL/GenBank/DDBJ databases">
        <title>Complete genome sequence of the lipase-producing bacterium Photobacterium gaetbulicola Gung47.</title>
        <authorList>
            <person name="Kim Y.-O."/>
        </authorList>
    </citation>
    <scope>NUCLEOTIDE SEQUENCE [LARGE SCALE GENOMIC DNA]</scope>
    <source>
        <strain evidence="11 12">Gung47</strain>
    </source>
</reference>
<dbReference type="InterPro" id="IPR049142">
    <property type="entry name" value="MS_channel_1st"/>
</dbReference>
<feature type="domain" description="Mechanosensitive ion channel MscS" evidence="8">
    <location>
        <begin position="138"/>
        <end position="204"/>
    </location>
</feature>
<dbReference type="Gene3D" id="1.10.287.1260">
    <property type="match status" value="1"/>
</dbReference>
<dbReference type="Pfam" id="PF21082">
    <property type="entry name" value="MS_channel_3rd"/>
    <property type="match status" value="1"/>
</dbReference>
<dbReference type="InterPro" id="IPR006686">
    <property type="entry name" value="MscS_channel_CS"/>
</dbReference>
<evidence type="ECO:0000259" key="9">
    <source>
        <dbReference type="Pfam" id="PF21082"/>
    </source>
</evidence>
<proteinExistence type="inferred from homology"/>
<dbReference type="SUPFAM" id="SSF82861">
    <property type="entry name" value="Mechanosensitive channel protein MscS (YggB), transmembrane region"/>
    <property type="match status" value="1"/>
</dbReference>
<dbReference type="NCBIfam" id="NF007662">
    <property type="entry name" value="PRK10334.1"/>
    <property type="match status" value="1"/>
</dbReference>
<dbReference type="GO" id="GO:0005886">
    <property type="term" value="C:plasma membrane"/>
    <property type="evidence" value="ECO:0007669"/>
    <property type="project" value="UniProtKB-SubCell"/>
</dbReference>
<dbReference type="InterPro" id="IPR011014">
    <property type="entry name" value="MscS_channel_TM-2"/>
</dbReference>
<dbReference type="Pfam" id="PF00924">
    <property type="entry name" value="MS_channel_2nd"/>
    <property type="match status" value="1"/>
</dbReference>
<comment type="subcellular location">
    <subcellularLocation>
        <location evidence="7">Cell inner membrane</location>
        <topology evidence="7">Multi-pass membrane protein</topology>
    </subcellularLocation>
    <subcellularLocation>
        <location evidence="1">Cell membrane</location>
        <topology evidence="1">Multi-pass membrane protein</topology>
    </subcellularLocation>
</comment>
<evidence type="ECO:0000256" key="1">
    <source>
        <dbReference type="ARBA" id="ARBA00004651"/>
    </source>
</evidence>
<comment type="function">
    <text evidence="7">Mechanosensitive channel that participates in the regulation of osmotic pressure changes within the cell, opening in response to stretch forces in the membrane lipid bilayer, without the need for other proteins. Contributes to normal resistance to hypoosmotic shock. Forms an ion channel of 1.0 nanosiemens conductance with a slight preference for anions.</text>
</comment>
<dbReference type="OrthoDB" id="9809206at2"/>
<dbReference type="PROSITE" id="PS01246">
    <property type="entry name" value="UPF0003"/>
    <property type="match status" value="1"/>
</dbReference>
<comment type="subunit">
    <text evidence="7">Homoheptamer.</text>
</comment>
<keyword evidence="6 7" id="KW-0472">Membrane</keyword>
<dbReference type="AlphaFoldDB" id="A0A0C5WQY8"/>
<dbReference type="KEGG" id="pgb:H744_2c0787"/>
<protein>
    <recommendedName>
        <fullName evidence="7">Small-conductance mechanosensitive channel</fullName>
    </recommendedName>
</protein>
<dbReference type="STRING" id="658445.H744_2c0787"/>
<keyword evidence="4 7" id="KW-0812">Transmembrane</keyword>
<dbReference type="SUPFAM" id="SSF82689">
    <property type="entry name" value="Mechanosensitive channel protein MscS (YggB), C-terminal domain"/>
    <property type="match status" value="1"/>
</dbReference>
<evidence type="ECO:0000256" key="2">
    <source>
        <dbReference type="ARBA" id="ARBA00008017"/>
    </source>
</evidence>
<dbReference type="GO" id="GO:0008381">
    <property type="term" value="F:mechanosensitive monoatomic ion channel activity"/>
    <property type="evidence" value="ECO:0007669"/>
    <property type="project" value="InterPro"/>
</dbReference>
<dbReference type="PANTHER" id="PTHR30221:SF1">
    <property type="entry name" value="SMALL-CONDUCTANCE MECHANOSENSITIVE CHANNEL"/>
    <property type="match status" value="1"/>
</dbReference>
<comment type="caution">
    <text evidence="7">Lacks conserved residue(s) required for the propagation of feature annotation.</text>
</comment>
<keyword evidence="7" id="KW-0407">Ion channel</keyword>
<evidence type="ECO:0000256" key="7">
    <source>
        <dbReference type="RuleBase" id="RU369025"/>
    </source>
</evidence>
<dbReference type="Proteomes" id="UP000032303">
    <property type="component" value="Chromosome 2"/>
</dbReference>
<dbReference type="Pfam" id="PF21088">
    <property type="entry name" value="MS_channel_1st"/>
    <property type="match status" value="1"/>
</dbReference>
<feature type="domain" description="Mechanosensitive ion channel MscS C-terminal" evidence="9">
    <location>
        <begin position="210"/>
        <end position="292"/>
    </location>
</feature>
<evidence type="ECO:0000256" key="6">
    <source>
        <dbReference type="ARBA" id="ARBA00023136"/>
    </source>
</evidence>
<dbReference type="InterPro" id="IPR008910">
    <property type="entry name" value="MSC_TM_helix"/>
</dbReference>
<dbReference type="InterPro" id="IPR049278">
    <property type="entry name" value="MS_channel_C"/>
</dbReference>
<dbReference type="Pfam" id="PF05552">
    <property type="entry name" value="MS_channel_1st_1"/>
    <property type="match status" value="1"/>
</dbReference>
<evidence type="ECO:0000313" key="11">
    <source>
        <dbReference type="EMBL" id="AJR07509.1"/>
    </source>
</evidence>
<keyword evidence="7" id="KW-0406">Ion transport</keyword>
<dbReference type="InterPro" id="IPR011066">
    <property type="entry name" value="MscS_channel_C_sf"/>
</dbReference>
<feature type="transmembrane region" description="Helical" evidence="7">
    <location>
        <begin position="89"/>
        <end position="111"/>
    </location>
</feature>
<keyword evidence="7" id="KW-0997">Cell inner membrane</keyword>
<feature type="domain" description="Mechanosensitive ion channel transmembrane helices 2/3" evidence="10">
    <location>
        <begin position="96"/>
        <end position="136"/>
    </location>
</feature>
<dbReference type="EMBL" id="CP005974">
    <property type="protein sequence ID" value="AJR07509.1"/>
    <property type="molecule type" value="Genomic_DNA"/>
</dbReference>
<keyword evidence="7" id="KW-0813">Transport</keyword>
<keyword evidence="5 7" id="KW-1133">Transmembrane helix</keyword>
<dbReference type="PATRIC" id="fig|658445.3.peg.2688"/>
<dbReference type="InterPro" id="IPR010920">
    <property type="entry name" value="LSM_dom_sf"/>
</dbReference>
<evidence type="ECO:0000256" key="3">
    <source>
        <dbReference type="ARBA" id="ARBA00022475"/>
    </source>
</evidence>
<dbReference type="InterPro" id="IPR006685">
    <property type="entry name" value="MscS_channel_2nd"/>
</dbReference>
<dbReference type="HOGENOM" id="CLU_037945_1_1_6"/>
<evidence type="ECO:0000256" key="5">
    <source>
        <dbReference type="ARBA" id="ARBA00022989"/>
    </source>
</evidence>
<gene>
    <name evidence="11" type="ORF">H744_2c0787</name>
</gene>
<keyword evidence="3" id="KW-1003">Cell membrane</keyword>
<evidence type="ECO:0000259" key="10">
    <source>
        <dbReference type="Pfam" id="PF21088"/>
    </source>
</evidence>
<evidence type="ECO:0000256" key="4">
    <source>
        <dbReference type="ARBA" id="ARBA00022692"/>
    </source>
</evidence>
<organism evidence="11 12">
    <name type="scientific">Photobacterium gaetbulicola Gung47</name>
    <dbReference type="NCBI Taxonomy" id="658445"/>
    <lineage>
        <taxon>Bacteria</taxon>
        <taxon>Pseudomonadati</taxon>
        <taxon>Pseudomonadota</taxon>
        <taxon>Gammaproteobacteria</taxon>
        <taxon>Vibrionales</taxon>
        <taxon>Vibrionaceae</taxon>
        <taxon>Photobacterium</taxon>
    </lineage>
</organism>
<comment type="similarity">
    <text evidence="2 7">Belongs to the MscS (TC 1.A.23) family.</text>
</comment>
<accession>A0A0C5WQY8</accession>
<evidence type="ECO:0000259" key="8">
    <source>
        <dbReference type="Pfam" id="PF00924"/>
    </source>
</evidence>
<dbReference type="InterPro" id="IPR045275">
    <property type="entry name" value="MscS_archaea/bacteria_type"/>
</dbReference>
<feature type="transmembrane region" description="Helical" evidence="7">
    <location>
        <begin position="48"/>
        <end position="68"/>
    </location>
</feature>
<dbReference type="InterPro" id="IPR023408">
    <property type="entry name" value="MscS_beta-dom_sf"/>
</dbReference>
<dbReference type="Gene3D" id="2.30.30.60">
    <property type="match status" value="1"/>
</dbReference>
<keyword evidence="12" id="KW-1185">Reference proteome</keyword>
<dbReference type="Gene3D" id="3.30.70.100">
    <property type="match status" value="1"/>
</dbReference>